<dbReference type="PANTHER" id="PTHR10210:SF32">
    <property type="entry name" value="RIBOSE-PHOSPHATE PYROPHOSPHOKINASE 2"/>
    <property type="match status" value="1"/>
</dbReference>
<evidence type="ECO:0000256" key="7">
    <source>
        <dbReference type="ARBA" id="ARBA00049535"/>
    </source>
</evidence>
<evidence type="ECO:0000256" key="4">
    <source>
        <dbReference type="ARBA" id="ARBA00022741"/>
    </source>
</evidence>
<dbReference type="Pfam" id="PF13793">
    <property type="entry name" value="Pribosyltran_N"/>
    <property type="match status" value="1"/>
</dbReference>
<dbReference type="GO" id="GO:0016301">
    <property type="term" value="F:kinase activity"/>
    <property type="evidence" value="ECO:0007669"/>
    <property type="project" value="UniProtKB-KW"/>
</dbReference>
<evidence type="ECO:0000313" key="11">
    <source>
        <dbReference type="EMBL" id="PNH19696.1"/>
    </source>
</evidence>
<feature type="domain" description="Phosphoribosyltransferase" evidence="9">
    <location>
        <begin position="201"/>
        <end position="321"/>
    </location>
</feature>
<evidence type="ECO:0000256" key="2">
    <source>
        <dbReference type="ARBA" id="ARBA00022679"/>
    </source>
</evidence>
<protein>
    <recommendedName>
        <fullName evidence="1">ribose-phosphate diphosphokinase</fullName>
        <ecNumber evidence="1">2.7.6.1</ecNumber>
    </recommendedName>
</protein>
<evidence type="ECO:0000256" key="3">
    <source>
        <dbReference type="ARBA" id="ARBA00022727"/>
    </source>
</evidence>
<keyword evidence="4" id="KW-0547">Nucleotide-binding</keyword>
<dbReference type="Gene3D" id="3.40.50.2020">
    <property type="match status" value="2"/>
</dbReference>
<dbReference type="NCBIfam" id="TIGR01251">
    <property type="entry name" value="ribP_PPkin"/>
    <property type="match status" value="1"/>
</dbReference>
<sequence length="418" mass="47156">MSDFIIDNNYSCYRRSGANYMQALAPVGLIPLSGSVEFTDKVNANLVARRQQYITGNALAAHNEYGLIRQDYRIPAQTVRFSSGEAKGVIKSTVRGHDLYILCDITNYSVTYKLFGHEVPLGPDDYYQDLKRIILATCGRARRINVIMPYLYESRQDIRNSRESLDCAFMLQELFDLGVASILTFDPHEPRVENSVPCKGIEIIPSTYQLIAGFLTNCPDVSFDGEHRLMVISPDENGMKRAMYYASVLEVPLGTFFRQRDYSHLVDGRNPVMSHNYMGENVAGRDILMVSDMMETGNSFIETARQLKEQDARNIYMVSTFGIFAHGLDALDQAYADGVFNKVIITNLSYITPELSSRPWLVSVDMTEFVALIIDALNHDVSIAALLDQTSQIKSLLKLKGEPQKFQEWVEERNGQNG</sequence>
<dbReference type="GO" id="GO:0005524">
    <property type="term" value="F:ATP binding"/>
    <property type="evidence" value="ECO:0007669"/>
    <property type="project" value="UniProtKB-KW"/>
</dbReference>
<comment type="similarity">
    <text evidence="8">Belongs to the ribose-phosphate pyrophosphokinase family.</text>
</comment>
<dbReference type="GO" id="GO:0004749">
    <property type="term" value="F:ribose phosphate diphosphokinase activity"/>
    <property type="evidence" value="ECO:0007669"/>
    <property type="project" value="UniProtKB-EC"/>
</dbReference>
<dbReference type="CDD" id="cd06223">
    <property type="entry name" value="PRTases_typeI"/>
    <property type="match status" value="1"/>
</dbReference>
<feature type="domain" description="Ribose-phosphate pyrophosphokinase N-terminal" evidence="10">
    <location>
        <begin position="75"/>
        <end position="178"/>
    </location>
</feature>
<dbReference type="Proteomes" id="UP000236394">
    <property type="component" value="Unassembled WGS sequence"/>
</dbReference>
<evidence type="ECO:0000259" key="9">
    <source>
        <dbReference type="Pfam" id="PF00156"/>
    </source>
</evidence>
<proteinExistence type="inferred from homology"/>
<dbReference type="SUPFAM" id="SSF53271">
    <property type="entry name" value="PRTase-like"/>
    <property type="match status" value="2"/>
</dbReference>
<evidence type="ECO:0000256" key="5">
    <source>
        <dbReference type="ARBA" id="ARBA00022777"/>
    </source>
</evidence>
<evidence type="ECO:0000256" key="1">
    <source>
        <dbReference type="ARBA" id="ARBA00013247"/>
    </source>
</evidence>
<dbReference type="AlphaFoldDB" id="A0A2J8B4M5"/>
<evidence type="ECO:0000313" key="12">
    <source>
        <dbReference type="Proteomes" id="UP000236394"/>
    </source>
</evidence>
<dbReference type="EC" id="2.7.6.1" evidence="1"/>
<dbReference type="InterPro" id="IPR029099">
    <property type="entry name" value="Pribosyltran_N"/>
</dbReference>
<dbReference type="GO" id="GO:0000287">
    <property type="term" value="F:magnesium ion binding"/>
    <property type="evidence" value="ECO:0007669"/>
    <property type="project" value="InterPro"/>
</dbReference>
<dbReference type="GO" id="GO:0005737">
    <property type="term" value="C:cytoplasm"/>
    <property type="evidence" value="ECO:0007669"/>
    <property type="project" value="TreeGrafter"/>
</dbReference>
<evidence type="ECO:0000259" key="10">
    <source>
        <dbReference type="Pfam" id="PF13793"/>
    </source>
</evidence>
<comment type="caution">
    <text evidence="11">The sequence shown here is derived from an EMBL/GenBank/DDBJ whole genome shotgun (WGS) entry which is preliminary data.</text>
</comment>
<dbReference type="EMBL" id="NBZD01000001">
    <property type="protein sequence ID" value="PNH19696.1"/>
    <property type="molecule type" value="Genomic_DNA"/>
</dbReference>
<organism evidence="11 12">
    <name type="scientific">Mageeibacillus indolicus</name>
    <dbReference type="NCBI Taxonomy" id="884684"/>
    <lineage>
        <taxon>Bacteria</taxon>
        <taxon>Bacillati</taxon>
        <taxon>Bacillota</taxon>
        <taxon>Clostridia</taxon>
        <taxon>Eubacteriales</taxon>
        <taxon>Oscillospiraceae</taxon>
        <taxon>Mageeibacillus</taxon>
    </lineage>
</organism>
<evidence type="ECO:0000256" key="6">
    <source>
        <dbReference type="ARBA" id="ARBA00022840"/>
    </source>
</evidence>
<dbReference type="NCBIfam" id="NF005299">
    <property type="entry name" value="PRK06827.1"/>
    <property type="match status" value="1"/>
</dbReference>
<keyword evidence="5" id="KW-0418">Kinase</keyword>
<accession>A0A2J8B4M5</accession>
<evidence type="ECO:0000256" key="8">
    <source>
        <dbReference type="RuleBase" id="RU004324"/>
    </source>
</evidence>
<dbReference type="GO" id="GO:0006164">
    <property type="term" value="P:purine nucleotide biosynthetic process"/>
    <property type="evidence" value="ECO:0007669"/>
    <property type="project" value="TreeGrafter"/>
</dbReference>
<name>A0A2J8B4M5_9FIRM</name>
<dbReference type="InterPro" id="IPR005946">
    <property type="entry name" value="Rib-P_diPkinase"/>
</dbReference>
<dbReference type="InterPro" id="IPR029057">
    <property type="entry name" value="PRTase-like"/>
</dbReference>
<reference evidence="12" key="1">
    <citation type="submission" date="2017-04" db="EMBL/GenBank/DDBJ databases">
        <authorList>
            <person name="Bumgarner R.E."/>
            <person name="Fredricks D.N."/>
            <person name="Srinivasan S."/>
        </authorList>
    </citation>
    <scope>NUCLEOTIDE SEQUENCE [LARGE SCALE GENOMIC DNA]</scope>
    <source>
        <strain evidence="12">KA00405</strain>
    </source>
</reference>
<dbReference type="GO" id="GO:0006015">
    <property type="term" value="P:5-phosphoribose 1-diphosphate biosynthetic process"/>
    <property type="evidence" value="ECO:0007669"/>
    <property type="project" value="TreeGrafter"/>
</dbReference>
<dbReference type="InterPro" id="IPR000836">
    <property type="entry name" value="PRTase_dom"/>
</dbReference>
<dbReference type="GO" id="GO:0002189">
    <property type="term" value="C:ribose phosphate diphosphokinase complex"/>
    <property type="evidence" value="ECO:0007669"/>
    <property type="project" value="TreeGrafter"/>
</dbReference>
<dbReference type="RefSeq" id="WP_102892286.1">
    <property type="nucleotide sequence ID" value="NZ_NBZD01000001.1"/>
</dbReference>
<dbReference type="Pfam" id="PF00156">
    <property type="entry name" value="Pribosyltran"/>
    <property type="match status" value="1"/>
</dbReference>
<keyword evidence="2" id="KW-0808">Transferase</keyword>
<dbReference type="PANTHER" id="PTHR10210">
    <property type="entry name" value="RIBOSE-PHOSPHATE DIPHOSPHOKINASE FAMILY MEMBER"/>
    <property type="match status" value="1"/>
</dbReference>
<keyword evidence="6" id="KW-0067">ATP-binding</keyword>
<gene>
    <name evidence="11" type="ORF">B7R76_02095</name>
</gene>
<keyword evidence="3 8" id="KW-0545">Nucleotide biosynthesis</keyword>
<comment type="catalytic activity">
    <reaction evidence="7">
        <text>D-ribose 5-phosphate + ATP = 5-phospho-alpha-D-ribose 1-diphosphate + AMP + H(+)</text>
        <dbReference type="Rhea" id="RHEA:15609"/>
        <dbReference type="ChEBI" id="CHEBI:15378"/>
        <dbReference type="ChEBI" id="CHEBI:30616"/>
        <dbReference type="ChEBI" id="CHEBI:58017"/>
        <dbReference type="ChEBI" id="CHEBI:78346"/>
        <dbReference type="ChEBI" id="CHEBI:456215"/>
        <dbReference type="EC" id="2.7.6.1"/>
    </reaction>
</comment>